<accession>A0ABN7RRP9</accession>
<keyword evidence="2" id="KW-1185">Reference proteome</keyword>
<dbReference type="EMBL" id="OU015568">
    <property type="protein sequence ID" value="CAG5084501.1"/>
    <property type="molecule type" value="Genomic_DNA"/>
</dbReference>
<name>A0ABN7RRP9_OIKDI</name>
<reference evidence="1 2" key="1">
    <citation type="submission" date="2021-04" db="EMBL/GenBank/DDBJ databases">
        <authorList>
            <person name="Bliznina A."/>
        </authorList>
    </citation>
    <scope>NUCLEOTIDE SEQUENCE [LARGE SCALE GENOMIC DNA]</scope>
</reference>
<dbReference type="Proteomes" id="UP001158576">
    <property type="component" value="Chromosome PAR"/>
</dbReference>
<evidence type="ECO:0000313" key="1">
    <source>
        <dbReference type="EMBL" id="CAG5084501.1"/>
    </source>
</evidence>
<evidence type="ECO:0000313" key="2">
    <source>
        <dbReference type="Proteomes" id="UP001158576"/>
    </source>
</evidence>
<proteinExistence type="predicted"/>
<protein>
    <submittedName>
        <fullName evidence="1">Oidioi.mRNA.OKI2018_I69.PAR.g10656.t1.cds</fullName>
    </submittedName>
</protein>
<sequence>MLKSRWSAIAMKLSPWPEDLVKKLESSIDVRNLSEDQWSQELFIRIRRLAKEQHFEGKRFHLCLLAAGSRNLCRILTLTQYACQLPDIHIIFSPSQAQTQAKFKENLFLSKVVLARSLTFSKVQNITAILSQLATWKRVQLVIENLKKIPNSVYIAISSRGIIQFCSWGCSLELTLSRSSSVKVSQFPSEFISQSNRLLIEEYSNAHDFNNINIALCDDARCFDTQRRAQKLNEIKLKAARLHQLKGGSAKGYRPITREPFDTSKTPQLLEILNRCQMLEKCCKTVNSSK</sequence>
<gene>
    <name evidence="1" type="ORF">OKIOD_LOCUS2214</name>
</gene>
<organism evidence="1 2">
    <name type="scientific">Oikopleura dioica</name>
    <name type="common">Tunicate</name>
    <dbReference type="NCBI Taxonomy" id="34765"/>
    <lineage>
        <taxon>Eukaryota</taxon>
        <taxon>Metazoa</taxon>
        <taxon>Chordata</taxon>
        <taxon>Tunicata</taxon>
        <taxon>Appendicularia</taxon>
        <taxon>Copelata</taxon>
        <taxon>Oikopleuridae</taxon>
        <taxon>Oikopleura</taxon>
    </lineage>
</organism>